<dbReference type="STRING" id="387631.Asulf_01638"/>
<dbReference type="EMBL" id="CP005290">
    <property type="protein sequence ID" value="AGK61613.1"/>
    <property type="molecule type" value="Genomic_DNA"/>
</dbReference>
<name>N0BF15_9EURY</name>
<dbReference type="Proteomes" id="UP000013307">
    <property type="component" value="Chromosome"/>
</dbReference>
<dbReference type="KEGG" id="ast:Asulf_01638"/>
<protein>
    <submittedName>
        <fullName evidence="1">Uncharacterized protein</fullName>
    </submittedName>
</protein>
<dbReference type="eggNOG" id="arCOG12212">
    <property type="taxonomic scope" value="Archaea"/>
</dbReference>
<dbReference type="HOGENOM" id="CLU_1346351_0_0_2"/>
<organism evidence="1 2">
    <name type="scientific">Archaeoglobus sulfaticallidus PM70-1</name>
    <dbReference type="NCBI Taxonomy" id="387631"/>
    <lineage>
        <taxon>Archaea</taxon>
        <taxon>Methanobacteriati</taxon>
        <taxon>Methanobacteriota</taxon>
        <taxon>Archaeoglobi</taxon>
        <taxon>Archaeoglobales</taxon>
        <taxon>Archaeoglobaceae</taxon>
        <taxon>Archaeoglobus</taxon>
    </lineage>
</organism>
<proteinExistence type="predicted"/>
<dbReference type="GeneID" id="15393273"/>
<reference evidence="1 2" key="1">
    <citation type="journal article" date="2013" name="Genome Announc.">
        <title>Complete Genome Sequence of the Thermophilic and Facultatively Chemolithoautotrophic Sulfate Reducer Archaeoglobus sulfaticallidus Strain PM70-1T.</title>
        <authorList>
            <person name="Stokke R."/>
            <person name="Hocking W.P."/>
            <person name="Steinsbu B.O."/>
            <person name="Steen I.H."/>
        </authorList>
    </citation>
    <scope>NUCLEOTIDE SEQUENCE [LARGE SCALE GENOMIC DNA]</scope>
    <source>
        <strain evidence="1">PM70-1</strain>
    </source>
</reference>
<evidence type="ECO:0000313" key="2">
    <source>
        <dbReference type="Proteomes" id="UP000013307"/>
    </source>
</evidence>
<keyword evidence="2" id="KW-1185">Reference proteome</keyword>
<sequence length="219" mass="25114">MEFRSLIVTDQESYVYRELEEVLMSLDFEVEFTSMLSSDLSWISKSEFKYDVFFLLKEPENEEIPAVSSLSKIKVMLVKPSPDSLLKKSKKSVHWLNSKGIVMEDYFEVKGEGERLIISASSMLSKTYFKDVEKICCLNAYHLDGDGWDVVIHGDRNTKAYLEGLITKAGRDVRLAIRKDNLMVFSCDIFSNEAMKYGDNARFIENVLEIMLKGAVVLE</sequence>
<accession>N0BF15</accession>
<gene>
    <name evidence="1" type="ORF">Asulf_01638</name>
</gene>
<dbReference type="AlphaFoldDB" id="N0BF15"/>
<evidence type="ECO:0000313" key="1">
    <source>
        <dbReference type="EMBL" id="AGK61613.1"/>
    </source>
</evidence>
<dbReference type="RefSeq" id="WP_015591211.1">
    <property type="nucleotide sequence ID" value="NC_021169.1"/>
</dbReference>
<dbReference type="OrthoDB" id="383991at2157"/>